<feature type="region of interest" description="Disordered" evidence="5">
    <location>
        <begin position="1"/>
        <end position="34"/>
    </location>
</feature>
<keyword evidence="4 6" id="KW-0472">Membrane</keyword>
<evidence type="ECO:0000259" key="7">
    <source>
        <dbReference type="Pfam" id="PF00324"/>
    </source>
</evidence>
<keyword evidence="2 6" id="KW-0812">Transmembrane</keyword>
<sequence length="173" mass="17662">MFGPKQSPRGKPSMTTAASERGPSTTPPAEGRLGAGKLRLPDVIAQSVGFMGPVFSSAFVIPLIIGIGSATGQGGGLASPLSVIIAAVGIFGLGWVISQYAKRIHAAGSLYDYVTEGLGQRVGAVAGWLYYGGVMVLGAGLALLIGGFIHDTIQSEFGAGTMPDWAWTLLIVA</sequence>
<reference evidence="8 9" key="1">
    <citation type="submission" date="2019-11" db="EMBL/GenBank/DDBJ databases">
        <title>Acidiferrimicrobium australis gen. nov., sp. nov., an acidophilic and obligately heterotrophic, member of the Actinobacteria that catalyses dissimilatory oxido- reduction of iron isolated from metal-rich acidic water in Chile.</title>
        <authorList>
            <person name="Gonzalez D."/>
            <person name="Huber K."/>
            <person name="Hedrich S."/>
            <person name="Rojas-Villalobos C."/>
            <person name="Quatrini R."/>
            <person name="Dinamarca M.A."/>
            <person name="Schwarz A."/>
            <person name="Canales C."/>
            <person name="Nancucheo I."/>
        </authorList>
    </citation>
    <scope>NUCLEOTIDE SEQUENCE [LARGE SCALE GENOMIC DNA]</scope>
    <source>
        <strain evidence="8 9">USS-CCA1</strain>
    </source>
</reference>
<dbReference type="Gene3D" id="1.20.1740.10">
    <property type="entry name" value="Amino acid/polyamine transporter I"/>
    <property type="match status" value="1"/>
</dbReference>
<evidence type="ECO:0000313" key="8">
    <source>
        <dbReference type="EMBL" id="MST34245.1"/>
    </source>
</evidence>
<dbReference type="Proteomes" id="UP000437736">
    <property type="component" value="Unassembled WGS sequence"/>
</dbReference>
<organism evidence="8 9">
    <name type="scientific">Acidiferrimicrobium australe</name>
    <dbReference type="NCBI Taxonomy" id="2664430"/>
    <lineage>
        <taxon>Bacteria</taxon>
        <taxon>Bacillati</taxon>
        <taxon>Actinomycetota</taxon>
        <taxon>Acidimicrobiia</taxon>
        <taxon>Acidimicrobiales</taxon>
        <taxon>Acidimicrobiaceae</taxon>
        <taxon>Acidiferrimicrobium</taxon>
    </lineage>
</organism>
<comment type="caution">
    <text evidence="8">The sequence shown here is derived from an EMBL/GenBank/DDBJ whole genome shotgun (WGS) entry which is preliminary data.</text>
</comment>
<dbReference type="EMBL" id="WJHE01000912">
    <property type="protein sequence ID" value="MST34245.1"/>
    <property type="molecule type" value="Genomic_DNA"/>
</dbReference>
<feature type="transmembrane region" description="Helical" evidence="6">
    <location>
        <begin position="128"/>
        <end position="149"/>
    </location>
</feature>
<evidence type="ECO:0000256" key="5">
    <source>
        <dbReference type="SAM" id="MobiDB-lite"/>
    </source>
</evidence>
<protein>
    <recommendedName>
        <fullName evidence="7">Amino acid permease/ SLC12A domain-containing protein</fullName>
    </recommendedName>
</protein>
<dbReference type="Pfam" id="PF00324">
    <property type="entry name" value="AA_permease"/>
    <property type="match status" value="1"/>
</dbReference>
<feature type="transmembrane region" description="Helical" evidence="6">
    <location>
        <begin position="43"/>
        <end position="65"/>
    </location>
</feature>
<evidence type="ECO:0000256" key="3">
    <source>
        <dbReference type="ARBA" id="ARBA00022989"/>
    </source>
</evidence>
<accession>A0ABW9QWK6</accession>
<proteinExistence type="predicted"/>
<feature type="compositionally biased region" description="Polar residues" evidence="5">
    <location>
        <begin position="13"/>
        <end position="24"/>
    </location>
</feature>
<evidence type="ECO:0000256" key="2">
    <source>
        <dbReference type="ARBA" id="ARBA00022692"/>
    </source>
</evidence>
<keyword evidence="9" id="KW-1185">Reference proteome</keyword>
<comment type="subcellular location">
    <subcellularLocation>
        <location evidence="1">Membrane</location>
        <topology evidence="1">Multi-pass membrane protein</topology>
    </subcellularLocation>
</comment>
<feature type="transmembrane region" description="Helical" evidence="6">
    <location>
        <begin position="77"/>
        <end position="97"/>
    </location>
</feature>
<keyword evidence="3 6" id="KW-1133">Transmembrane helix</keyword>
<feature type="domain" description="Amino acid permease/ SLC12A" evidence="7">
    <location>
        <begin position="61"/>
        <end position="142"/>
    </location>
</feature>
<evidence type="ECO:0000256" key="4">
    <source>
        <dbReference type="ARBA" id="ARBA00023136"/>
    </source>
</evidence>
<evidence type="ECO:0000256" key="6">
    <source>
        <dbReference type="SAM" id="Phobius"/>
    </source>
</evidence>
<name>A0ABW9QWK6_9ACTN</name>
<feature type="non-terminal residue" evidence="8">
    <location>
        <position position="173"/>
    </location>
</feature>
<evidence type="ECO:0000256" key="1">
    <source>
        <dbReference type="ARBA" id="ARBA00004141"/>
    </source>
</evidence>
<gene>
    <name evidence="8" type="ORF">GHK86_16140</name>
</gene>
<dbReference type="InterPro" id="IPR004841">
    <property type="entry name" value="AA-permease/SLC12A_dom"/>
</dbReference>
<evidence type="ECO:0000313" key="9">
    <source>
        <dbReference type="Proteomes" id="UP000437736"/>
    </source>
</evidence>